<keyword evidence="7" id="KW-0503">Monooxygenase</keyword>
<feature type="transmembrane region" description="Helical" evidence="8">
    <location>
        <begin position="12"/>
        <end position="36"/>
    </location>
</feature>
<dbReference type="PRINTS" id="PR00385">
    <property type="entry name" value="P450"/>
</dbReference>
<keyword evidence="10" id="KW-1185">Reference proteome</keyword>
<reference evidence="9 10" key="1">
    <citation type="journal article" date="2020" name="bioRxiv">
        <title>Sequence and annotation of 42 cannabis genomes reveals extensive copy number variation in cannabinoid synthesis and pathogen resistance genes.</title>
        <authorList>
            <person name="Mckernan K.J."/>
            <person name="Helbert Y."/>
            <person name="Kane L.T."/>
            <person name="Ebling H."/>
            <person name="Zhang L."/>
            <person name="Liu B."/>
            <person name="Eaton Z."/>
            <person name="Mclaughlin S."/>
            <person name="Kingan S."/>
            <person name="Baybayan P."/>
            <person name="Concepcion G."/>
            <person name="Jordan M."/>
            <person name="Riva A."/>
            <person name="Barbazuk W."/>
            <person name="Harkins T."/>
        </authorList>
    </citation>
    <scope>NUCLEOTIDE SEQUENCE [LARGE SCALE GENOMIC DNA]</scope>
    <source>
        <strain evidence="10">cv. Jamaican Lion 4</strain>
        <tissue evidence="9">Leaf</tissue>
    </source>
</reference>
<evidence type="ECO:0000256" key="2">
    <source>
        <dbReference type="ARBA" id="ARBA00010617"/>
    </source>
</evidence>
<name>A0A7J6DRT0_CANSA</name>
<dbReference type="GO" id="GO:0004497">
    <property type="term" value="F:monooxygenase activity"/>
    <property type="evidence" value="ECO:0007669"/>
    <property type="project" value="UniProtKB-KW"/>
</dbReference>
<dbReference type="InterPro" id="IPR001128">
    <property type="entry name" value="Cyt_P450"/>
</dbReference>
<evidence type="ECO:0000256" key="8">
    <source>
        <dbReference type="SAM" id="Phobius"/>
    </source>
</evidence>
<dbReference type="GO" id="GO:0019756">
    <property type="term" value="P:cyanogenic glycoside biosynthetic process"/>
    <property type="evidence" value="ECO:0007669"/>
    <property type="project" value="UniProtKB-ARBA"/>
</dbReference>
<dbReference type="Proteomes" id="UP000583929">
    <property type="component" value="Unassembled WGS sequence"/>
</dbReference>
<accession>A0A7J6DRT0</accession>
<evidence type="ECO:0000313" key="9">
    <source>
        <dbReference type="EMBL" id="KAF4348812.1"/>
    </source>
</evidence>
<dbReference type="InterPro" id="IPR002401">
    <property type="entry name" value="Cyt_P450_E_grp-I"/>
</dbReference>
<dbReference type="PANTHER" id="PTHR47944:SF4">
    <property type="entry name" value="OS09G0441700 PROTEIN"/>
    <property type="match status" value="1"/>
</dbReference>
<dbReference type="InterPro" id="IPR017972">
    <property type="entry name" value="Cyt_P450_CS"/>
</dbReference>
<organism evidence="9 10">
    <name type="scientific">Cannabis sativa</name>
    <name type="common">Hemp</name>
    <name type="synonym">Marijuana</name>
    <dbReference type="NCBI Taxonomy" id="3483"/>
    <lineage>
        <taxon>Eukaryota</taxon>
        <taxon>Viridiplantae</taxon>
        <taxon>Streptophyta</taxon>
        <taxon>Embryophyta</taxon>
        <taxon>Tracheophyta</taxon>
        <taxon>Spermatophyta</taxon>
        <taxon>Magnoliopsida</taxon>
        <taxon>eudicotyledons</taxon>
        <taxon>Gunneridae</taxon>
        <taxon>Pentapetalae</taxon>
        <taxon>rosids</taxon>
        <taxon>fabids</taxon>
        <taxon>Rosales</taxon>
        <taxon>Cannabaceae</taxon>
        <taxon>Cannabis</taxon>
    </lineage>
</organism>
<keyword evidence="5" id="KW-0560">Oxidoreductase</keyword>
<dbReference type="AlphaFoldDB" id="A0A7J6DRT0"/>
<dbReference type="GO" id="GO:0016705">
    <property type="term" value="F:oxidoreductase activity, acting on paired donors, with incorporation or reduction of molecular oxygen"/>
    <property type="evidence" value="ECO:0007669"/>
    <property type="project" value="InterPro"/>
</dbReference>
<evidence type="ECO:0000256" key="4">
    <source>
        <dbReference type="ARBA" id="ARBA00022723"/>
    </source>
</evidence>
<comment type="similarity">
    <text evidence="2">Belongs to the cytochrome P450 family.</text>
</comment>
<keyword evidence="8" id="KW-0472">Membrane</keyword>
<dbReference type="GO" id="GO:0020037">
    <property type="term" value="F:heme binding"/>
    <property type="evidence" value="ECO:0007669"/>
    <property type="project" value="InterPro"/>
</dbReference>
<comment type="caution">
    <text evidence="9">The sequence shown here is derived from an EMBL/GenBank/DDBJ whole genome shotgun (WGS) entry which is preliminary data.</text>
</comment>
<keyword evidence="6" id="KW-0408">Iron</keyword>
<sequence length="1044" mass="118642">MGSHHSTTSFLISVIFSIALLVIILLLFIIKFKLLFNNNNKQMLPPGPTPWPILGNIPEFLQNRPSYRWLHHLMKELNTDIACIRLGKATHLITVTSPKIAREFLKKHDAVFASRPHTMVTTLLSNNYKAIVVSPYDKQWKKMRRVVCDVLSHSKLTWLLEKRTQEADNLVRFVYNQANQIGGGVVNVRVAAQQYSVGVLRRMILGRRYFGRGREDGGPGKEEEEHVEALLSILSHAYAYSVSDILPWLRWFDLDGHQTSVRKAMEVVNKYQGSLVKERIQEWRDSNNNKKAEDLLDILISLKDSDGNPLLSEDEIQAQITELFIAVVDNPYSIVEWALSEMLNQPEMLEKATQEIDRVVMSSSNGTSTVVQLLQECHIPQLPYLVACAREALRLHPVSAFNLPHLSMADCTVAGYFIPKGSHILLSRLGLGRNPTVWDDQPLVFNPDRHLPENRRDLVETDLRFVSFTTGRRGCIGAELGTNITIMLLGRLLQCFNWKIPQGMDNIDLSTEKDHNSLFKAKPFVIFAIAPLLIIILLLTIFFIKFKQLIPNNNHKQSLPPGPTPWPIFGSIPELLFNRPTYRWLHDLMKDFNTDIACIRLGTTTHLITVTSPEIARELLKKHDAIFASRPLTLATSLLSQGYKATVVSPCDDQWRKMKRALVSNVINHSKLAWLLEKRTQEADNLVRFVYNQANQIGGGVVNVRVAAQQYSVGVLRRMIFGKRYFGKGREDGGPGKEEEEHVEALFSVLSHSYSYSVSDILPWLRWFDLDGHQTSVRKAMEVINKYQGSLVKERIREWSDNKKVEDLLDVLISLKDSDGNPLLCEDEIQAQLTELFIAVVNNPHTIAESALSEMLKHPEMLEKATQEIDRVIGNEAELLQESHVPQLTYLIACAREALRLHPVSTFNLPHLSIADCTVAGYFIPKGSHILISRLGLGRSPTAWDQPLRFNPDRHLPENRRDLVETDLRFISFSTGRRGCIGMELGTNMTIMLLGRLLQCFAWKIPKGVKKMDLRIEEEENTLLIATPLFAHATPRFNPSFYAF</sequence>
<evidence type="ECO:0000256" key="7">
    <source>
        <dbReference type="ARBA" id="ARBA00023033"/>
    </source>
</evidence>
<evidence type="ECO:0000256" key="6">
    <source>
        <dbReference type="ARBA" id="ARBA00023004"/>
    </source>
</evidence>
<dbReference type="FunFam" id="1.10.630.10:FF:000037">
    <property type="entry name" value="Cytochrome P450 9"/>
    <property type="match status" value="2"/>
</dbReference>
<evidence type="ECO:0008006" key="11">
    <source>
        <dbReference type="Google" id="ProtNLM"/>
    </source>
</evidence>
<gene>
    <name evidence="9" type="ORF">G4B88_004536</name>
</gene>
<dbReference type="SUPFAM" id="SSF48264">
    <property type="entry name" value="Cytochrome P450"/>
    <property type="match status" value="2"/>
</dbReference>
<evidence type="ECO:0000256" key="5">
    <source>
        <dbReference type="ARBA" id="ARBA00023002"/>
    </source>
</evidence>
<evidence type="ECO:0000313" key="10">
    <source>
        <dbReference type="Proteomes" id="UP000583929"/>
    </source>
</evidence>
<keyword evidence="8" id="KW-0812">Transmembrane</keyword>
<dbReference type="PANTHER" id="PTHR47944">
    <property type="entry name" value="CYTOCHROME P450 98A9"/>
    <property type="match status" value="1"/>
</dbReference>
<dbReference type="Pfam" id="PF00067">
    <property type="entry name" value="p450"/>
    <property type="match status" value="2"/>
</dbReference>
<dbReference type="EMBL" id="JAATIQ010000669">
    <property type="protein sequence ID" value="KAF4348812.1"/>
    <property type="molecule type" value="Genomic_DNA"/>
</dbReference>
<evidence type="ECO:0000256" key="1">
    <source>
        <dbReference type="ARBA" id="ARBA00001971"/>
    </source>
</evidence>
<dbReference type="PROSITE" id="PS00086">
    <property type="entry name" value="CYTOCHROME_P450"/>
    <property type="match status" value="1"/>
</dbReference>
<comment type="cofactor">
    <cofactor evidence="1">
        <name>heme</name>
        <dbReference type="ChEBI" id="CHEBI:30413"/>
    </cofactor>
</comment>
<protein>
    <recommendedName>
        <fullName evidence="11">Cytochrome P450</fullName>
    </recommendedName>
</protein>
<evidence type="ECO:0000256" key="3">
    <source>
        <dbReference type="ARBA" id="ARBA00022617"/>
    </source>
</evidence>
<dbReference type="PRINTS" id="PR00463">
    <property type="entry name" value="EP450I"/>
</dbReference>
<dbReference type="InterPro" id="IPR036396">
    <property type="entry name" value="Cyt_P450_sf"/>
</dbReference>
<dbReference type="GO" id="GO:0005506">
    <property type="term" value="F:iron ion binding"/>
    <property type="evidence" value="ECO:0007669"/>
    <property type="project" value="InterPro"/>
</dbReference>
<keyword evidence="3" id="KW-0349">Heme</keyword>
<feature type="transmembrane region" description="Helical" evidence="8">
    <location>
        <begin position="524"/>
        <end position="544"/>
    </location>
</feature>
<keyword evidence="8" id="KW-1133">Transmembrane helix</keyword>
<keyword evidence="4" id="KW-0479">Metal-binding</keyword>
<proteinExistence type="inferred from homology"/>
<dbReference type="Gene3D" id="1.10.630.10">
    <property type="entry name" value="Cytochrome P450"/>
    <property type="match status" value="2"/>
</dbReference>